<feature type="transmembrane region" description="Helical" evidence="2">
    <location>
        <begin position="207"/>
        <end position="231"/>
    </location>
</feature>
<keyword evidence="1" id="KW-0175">Coiled coil</keyword>
<sequence>MSIELLPWQSAFRTALILGANISIAFIIQLAALEKKRPPMALILVLLGRGILINLLGGVLFQDYISQSPFWNSCYEALLIGQSAVLWIFMFYTFAGDALKILVTSIAAEIYTVTLNGIVLAMVNYVEGRENLFFGGGPFQYLDFLIPAVMYAVFLPLYFFFRDKLKEYRSKELKHRKFWTAFVGMYIFLGIISWWNGYANEMSHMSWFIWLLFFLTAAGAGAAGAMSWMFYMRRIETEHRALKKQQEFLSIHRKAMDEQIQRMEKNQKLIDHQMKEIEKLEEKVFSEERAKTYLKSLKQEYHSIKARVYCSEWEIDAVLYYYARRAGQNGISCNFFFGNYRKGSVKPEVLSEFLVLLLEEAIEKSMSVEQEKRMISLTAGTVRNQVVMVLETVCKGRYRSGKLRLLAKKRQGMMESEKKEGKHCVKVMIPCAVYCGINL</sequence>
<keyword evidence="2" id="KW-1133">Transmembrane helix</keyword>
<feature type="transmembrane region" description="Helical" evidence="2">
    <location>
        <begin position="138"/>
        <end position="158"/>
    </location>
</feature>
<feature type="transmembrane region" description="Helical" evidence="2">
    <location>
        <begin position="40"/>
        <end position="65"/>
    </location>
</feature>
<dbReference type="Proteomes" id="UP000823893">
    <property type="component" value="Unassembled WGS sequence"/>
</dbReference>
<evidence type="ECO:0000313" key="3">
    <source>
        <dbReference type="EMBL" id="HJC10848.1"/>
    </source>
</evidence>
<evidence type="ECO:0000313" key="4">
    <source>
        <dbReference type="Proteomes" id="UP000823893"/>
    </source>
</evidence>
<organism evidence="3 4">
    <name type="scientific">Candidatus Blautia merdigallinarum</name>
    <dbReference type="NCBI Taxonomy" id="2838495"/>
    <lineage>
        <taxon>Bacteria</taxon>
        <taxon>Bacillati</taxon>
        <taxon>Bacillota</taxon>
        <taxon>Clostridia</taxon>
        <taxon>Lachnospirales</taxon>
        <taxon>Lachnospiraceae</taxon>
        <taxon>Blautia</taxon>
    </lineage>
</organism>
<keyword evidence="2" id="KW-0812">Transmembrane</keyword>
<evidence type="ECO:0000256" key="2">
    <source>
        <dbReference type="SAM" id="Phobius"/>
    </source>
</evidence>
<dbReference type="AlphaFoldDB" id="A0A9D2N7G9"/>
<comment type="caution">
    <text evidence="3">The sequence shown here is derived from an EMBL/GenBank/DDBJ whole genome shotgun (WGS) entry which is preliminary data.</text>
</comment>
<dbReference type="EMBL" id="DWWV01000110">
    <property type="protein sequence ID" value="HJC10848.1"/>
    <property type="molecule type" value="Genomic_DNA"/>
</dbReference>
<reference evidence="3" key="1">
    <citation type="journal article" date="2021" name="PeerJ">
        <title>Extensive microbial diversity within the chicken gut microbiome revealed by metagenomics and culture.</title>
        <authorList>
            <person name="Gilroy R."/>
            <person name="Ravi A."/>
            <person name="Getino M."/>
            <person name="Pursley I."/>
            <person name="Horton D.L."/>
            <person name="Alikhan N.F."/>
            <person name="Baker D."/>
            <person name="Gharbi K."/>
            <person name="Hall N."/>
            <person name="Watson M."/>
            <person name="Adriaenssens E.M."/>
            <person name="Foster-Nyarko E."/>
            <person name="Jarju S."/>
            <person name="Secka A."/>
            <person name="Antonio M."/>
            <person name="Oren A."/>
            <person name="Chaudhuri R.R."/>
            <person name="La Ragione R."/>
            <person name="Hildebrand F."/>
            <person name="Pallen M.J."/>
        </authorList>
    </citation>
    <scope>NUCLEOTIDE SEQUENCE</scope>
    <source>
        <strain evidence="3">ChiSxjej6B18-287</strain>
    </source>
</reference>
<reference evidence="3" key="2">
    <citation type="submission" date="2021-04" db="EMBL/GenBank/DDBJ databases">
        <authorList>
            <person name="Gilroy R."/>
        </authorList>
    </citation>
    <scope>NUCLEOTIDE SEQUENCE</scope>
    <source>
        <strain evidence="3">ChiSxjej6B18-287</strain>
    </source>
</reference>
<feature type="transmembrane region" description="Helical" evidence="2">
    <location>
        <begin position="102"/>
        <end position="126"/>
    </location>
</feature>
<feature type="transmembrane region" description="Helical" evidence="2">
    <location>
        <begin position="12"/>
        <end position="33"/>
    </location>
</feature>
<evidence type="ECO:0000256" key="1">
    <source>
        <dbReference type="SAM" id="Coils"/>
    </source>
</evidence>
<proteinExistence type="predicted"/>
<accession>A0A9D2N7G9</accession>
<name>A0A9D2N7G9_9FIRM</name>
<protein>
    <submittedName>
        <fullName evidence="3">Uncharacterized protein</fullName>
    </submittedName>
</protein>
<feature type="transmembrane region" description="Helical" evidence="2">
    <location>
        <begin position="77"/>
        <end position="95"/>
    </location>
</feature>
<feature type="transmembrane region" description="Helical" evidence="2">
    <location>
        <begin position="178"/>
        <end position="195"/>
    </location>
</feature>
<keyword evidence="2" id="KW-0472">Membrane</keyword>
<feature type="coiled-coil region" evidence="1">
    <location>
        <begin position="260"/>
        <end position="290"/>
    </location>
</feature>
<gene>
    <name evidence="3" type="ORF">H9935_08520</name>
</gene>